<dbReference type="GO" id="GO:0003677">
    <property type="term" value="F:DNA binding"/>
    <property type="evidence" value="ECO:0007669"/>
    <property type="project" value="InterPro"/>
</dbReference>
<evidence type="ECO:0000256" key="1">
    <source>
        <dbReference type="ARBA" id="ARBA00004123"/>
    </source>
</evidence>
<comment type="subcellular location">
    <subcellularLocation>
        <location evidence="1">Nucleus</location>
    </subcellularLocation>
</comment>
<dbReference type="PANTHER" id="PTHR23110:SF99">
    <property type="entry name" value="BROAD-COMPLEX CORE PROTEIN ISOFORM 6"/>
    <property type="match status" value="1"/>
</dbReference>
<dbReference type="Gene3D" id="3.30.710.10">
    <property type="entry name" value="Potassium Channel Kv1.1, Chain A"/>
    <property type="match status" value="1"/>
</dbReference>
<organism evidence="8">
    <name type="scientific">Papilio xuthus</name>
    <name type="common">Asian swallowtail butterfly</name>
    <dbReference type="NCBI Taxonomy" id="66420"/>
    <lineage>
        <taxon>Eukaryota</taxon>
        <taxon>Metazoa</taxon>
        <taxon>Ecdysozoa</taxon>
        <taxon>Arthropoda</taxon>
        <taxon>Hexapoda</taxon>
        <taxon>Insecta</taxon>
        <taxon>Pterygota</taxon>
        <taxon>Neoptera</taxon>
        <taxon>Endopterygota</taxon>
        <taxon>Lepidoptera</taxon>
        <taxon>Glossata</taxon>
        <taxon>Ditrysia</taxon>
        <taxon>Papilionoidea</taxon>
        <taxon>Papilionidae</taxon>
        <taxon>Papilioninae</taxon>
        <taxon>Papilio</taxon>
    </lineage>
</organism>
<dbReference type="Pfam" id="PF00651">
    <property type="entry name" value="BTB"/>
    <property type="match status" value="1"/>
</dbReference>
<dbReference type="PANTHER" id="PTHR23110">
    <property type="entry name" value="BTB DOMAIN TRANSCRIPTION FACTOR"/>
    <property type="match status" value="1"/>
</dbReference>
<accession>A0AAJ6ZWU1</accession>
<feature type="compositionally biased region" description="Low complexity" evidence="5">
    <location>
        <begin position="145"/>
        <end position="157"/>
    </location>
</feature>
<evidence type="ECO:0000256" key="5">
    <source>
        <dbReference type="SAM" id="MobiDB-lite"/>
    </source>
</evidence>
<dbReference type="SMART" id="SM00225">
    <property type="entry name" value="BTB"/>
    <property type="match status" value="1"/>
</dbReference>
<keyword evidence="2" id="KW-1017">Isopeptide bond</keyword>
<protein>
    <submittedName>
        <fullName evidence="8">Protein tramtrack, alpha isoform-like isoform X1</fullName>
    </submittedName>
</protein>
<feature type="compositionally biased region" description="Polar residues" evidence="5">
    <location>
        <begin position="197"/>
        <end position="209"/>
    </location>
</feature>
<dbReference type="PROSITE" id="PS50097">
    <property type="entry name" value="BTB"/>
    <property type="match status" value="1"/>
</dbReference>
<dbReference type="Pfam" id="PF10523">
    <property type="entry name" value="BEN"/>
    <property type="match status" value="1"/>
</dbReference>
<dbReference type="AlphaFoldDB" id="A0AAJ6ZWU1"/>
<dbReference type="KEGG" id="pxu:106127120"/>
<feature type="compositionally biased region" description="Gly residues" evidence="5">
    <location>
        <begin position="530"/>
        <end position="544"/>
    </location>
</feature>
<evidence type="ECO:0000256" key="2">
    <source>
        <dbReference type="ARBA" id="ARBA00022499"/>
    </source>
</evidence>
<dbReference type="RefSeq" id="XP_013180571.1">
    <property type="nucleotide sequence ID" value="XM_013325117.1"/>
</dbReference>
<dbReference type="Proteomes" id="UP000694872">
    <property type="component" value="Unplaced"/>
</dbReference>
<reference evidence="8" key="1">
    <citation type="submission" date="2025-08" db="UniProtKB">
        <authorList>
            <consortium name="RefSeq"/>
        </authorList>
    </citation>
    <scope>IDENTIFICATION</scope>
</reference>
<keyword evidence="4" id="KW-0539">Nucleus</keyword>
<feature type="domain" description="BTB" evidence="6">
    <location>
        <begin position="37"/>
        <end position="102"/>
    </location>
</feature>
<evidence type="ECO:0000256" key="3">
    <source>
        <dbReference type="ARBA" id="ARBA00022843"/>
    </source>
</evidence>
<keyword evidence="3" id="KW-0832">Ubl conjugation</keyword>
<evidence type="ECO:0000256" key="4">
    <source>
        <dbReference type="ARBA" id="ARBA00023242"/>
    </source>
</evidence>
<feature type="compositionally biased region" description="Low complexity" evidence="5">
    <location>
        <begin position="512"/>
        <end position="529"/>
    </location>
</feature>
<dbReference type="Gene3D" id="1.10.10.2590">
    <property type="entry name" value="BEN domain"/>
    <property type="match status" value="1"/>
</dbReference>
<evidence type="ECO:0000259" key="6">
    <source>
        <dbReference type="PROSITE" id="PS50097"/>
    </source>
</evidence>
<dbReference type="InterPro" id="IPR018379">
    <property type="entry name" value="BEN_domain"/>
</dbReference>
<dbReference type="PROSITE" id="PS51457">
    <property type="entry name" value="BEN"/>
    <property type="match status" value="1"/>
</dbReference>
<dbReference type="GO" id="GO:0006357">
    <property type="term" value="P:regulation of transcription by RNA polymerase II"/>
    <property type="evidence" value="ECO:0007669"/>
    <property type="project" value="TreeGrafter"/>
</dbReference>
<feature type="region of interest" description="Disordered" evidence="5">
    <location>
        <begin position="126"/>
        <end position="244"/>
    </location>
</feature>
<dbReference type="SMART" id="SM01025">
    <property type="entry name" value="BEN"/>
    <property type="match status" value="1"/>
</dbReference>
<dbReference type="GO" id="GO:0005634">
    <property type="term" value="C:nucleus"/>
    <property type="evidence" value="ECO:0007669"/>
    <property type="project" value="UniProtKB-SubCell"/>
</dbReference>
<sequence>MEGTELGGDQQFCLRWNNFQANITSQFEALRDDEDFVDVTLACEGHRLEAHKVVLSACSPYFKELFKNNPCAHPIIFMRDCEVSHVRALLQFMYAGQVNIAQAQLSAFLRTADALQIRGLTDCSQHNDKKVNRKSPPSQLRNLLSAKPSHSTSSSKAVNQNVESNAAEDHEKSASRRSARNSPDVARNNLSEEAPFQISSQMRPNNNEYSEPCTYPTLRVKTDLEAPELNNDENDILMDSGDPEKMEKCGQDFTASDLLEPKMEMMEQEASDEERSGYQQMYYNENNALANPFATLPGNVDLMGGLSTDLRDEKAEAGCGRWDRRARPVPDAVWLEQHRRALPFLLKRENERGAVAPRLIKLGEGVEIREELLRGVKWGDYRKVTRGLAAALFSPMELATCSVTGQRWSRAGQEARPTKPPLDRRRVHALISYVSRHFPDVEVSRIKQVLAYKCKENCAALRMRTARLSNCFSESTNYMLSAAARPPCAGDDVPAPSTAPPLPPPPVPPASARPSYSNFTSEASKSGTAAGSGGGGGGEYGGGADEGEAPQ</sequence>
<dbReference type="CDD" id="cd18315">
    <property type="entry name" value="BTB_POZ_BAB-like"/>
    <property type="match status" value="1"/>
</dbReference>
<feature type="compositionally biased region" description="Pro residues" evidence="5">
    <location>
        <begin position="497"/>
        <end position="511"/>
    </location>
</feature>
<proteinExistence type="predicted"/>
<dbReference type="GeneID" id="106127120"/>
<feature type="domain" description="BEN" evidence="7">
    <location>
        <begin position="363"/>
        <end position="470"/>
    </location>
</feature>
<feature type="region of interest" description="Disordered" evidence="5">
    <location>
        <begin position="487"/>
        <end position="551"/>
    </location>
</feature>
<dbReference type="InterPro" id="IPR051095">
    <property type="entry name" value="Dros_DevTransReg"/>
</dbReference>
<evidence type="ECO:0000259" key="7">
    <source>
        <dbReference type="PROSITE" id="PS51457"/>
    </source>
</evidence>
<gene>
    <name evidence="8" type="primary">LOC106127120</name>
</gene>
<dbReference type="SUPFAM" id="SSF54695">
    <property type="entry name" value="POZ domain"/>
    <property type="match status" value="1"/>
</dbReference>
<name>A0AAJ6ZWU1_PAPXU</name>
<dbReference type="InterPro" id="IPR011333">
    <property type="entry name" value="SKP1/BTB/POZ_sf"/>
</dbReference>
<dbReference type="InterPro" id="IPR000210">
    <property type="entry name" value="BTB/POZ_dom"/>
</dbReference>
<evidence type="ECO:0000313" key="8">
    <source>
        <dbReference type="RefSeq" id="XP_013180571.1"/>
    </source>
</evidence>